<keyword evidence="3" id="KW-1185">Reference proteome</keyword>
<evidence type="ECO:0000313" key="3">
    <source>
        <dbReference type="Proteomes" id="UP000316167"/>
    </source>
</evidence>
<protein>
    <recommendedName>
        <fullName evidence="4">6-bladed beta-propeller protein</fullName>
    </recommendedName>
</protein>
<keyword evidence="1" id="KW-0732">Signal</keyword>
<dbReference type="Proteomes" id="UP000316167">
    <property type="component" value="Unassembled WGS sequence"/>
</dbReference>
<evidence type="ECO:0000313" key="2">
    <source>
        <dbReference type="EMBL" id="TWI85640.1"/>
    </source>
</evidence>
<name>A0A562SY87_9BACT</name>
<dbReference type="AlphaFoldDB" id="A0A562SY87"/>
<reference evidence="2 3" key="1">
    <citation type="journal article" date="2015" name="Stand. Genomic Sci.">
        <title>Genomic Encyclopedia of Bacterial and Archaeal Type Strains, Phase III: the genomes of soil and plant-associated and newly described type strains.</title>
        <authorList>
            <person name="Whitman W.B."/>
            <person name="Woyke T."/>
            <person name="Klenk H.P."/>
            <person name="Zhou Y."/>
            <person name="Lilburn T.G."/>
            <person name="Beck B.J."/>
            <person name="De Vos P."/>
            <person name="Vandamme P."/>
            <person name="Eisen J.A."/>
            <person name="Garrity G."/>
            <person name="Hugenholtz P."/>
            <person name="Kyrpides N.C."/>
        </authorList>
    </citation>
    <scope>NUCLEOTIDE SEQUENCE [LARGE SCALE GENOMIC DNA]</scope>
    <source>
        <strain evidence="2 3">CGMCC 1.7271</strain>
    </source>
</reference>
<comment type="caution">
    <text evidence="2">The sequence shown here is derived from an EMBL/GenBank/DDBJ whole genome shotgun (WGS) entry which is preliminary data.</text>
</comment>
<feature type="signal peptide" evidence="1">
    <location>
        <begin position="1"/>
        <end position="20"/>
    </location>
</feature>
<proteinExistence type="predicted"/>
<feature type="chain" id="PRO_5022164110" description="6-bladed beta-propeller protein" evidence="1">
    <location>
        <begin position="21"/>
        <end position="475"/>
    </location>
</feature>
<accession>A0A562SY87</accession>
<gene>
    <name evidence="2" type="ORF">IQ13_0803</name>
</gene>
<evidence type="ECO:0008006" key="4">
    <source>
        <dbReference type="Google" id="ProtNLM"/>
    </source>
</evidence>
<evidence type="ECO:0000256" key="1">
    <source>
        <dbReference type="SAM" id="SignalP"/>
    </source>
</evidence>
<organism evidence="2 3">
    <name type="scientific">Lacibacter cauensis</name>
    <dbReference type="NCBI Taxonomy" id="510947"/>
    <lineage>
        <taxon>Bacteria</taxon>
        <taxon>Pseudomonadati</taxon>
        <taxon>Bacteroidota</taxon>
        <taxon>Chitinophagia</taxon>
        <taxon>Chitinophagales</taxon>
        <taxon>Chitinophagaceae</taxon>
        <taxon>Lacibacter</taxon>
    </lineage>
</organism>
<dbReference type="EMBL" id="VLLE01000002">
    <property type="protein sequence ID" value="TWI85640.1"/>
    <property type="molecule type" value="Genomic_DNA"/>
</dbReference>
<sequence length="475" mass="54809">MRMYRLLIIFFCCLCQYTTAQKLQYSKGTVKDPGGGTLKLLANVNGYHHLIYFGYAKKPVVYVFNNQLHLESKKELNIPIAENCDVRLLQLKDYYVLYTHTDRPSVHRLMKINRDGVTTDISNLLNKPADSLWNRSKATFQLFNHNDSLYLIAHSYHEQLKQIKTIIVKPKADPGTSAFTQLFFPFDFGYDQLKEVTLLKNQLLIVKTSKDEEGKNILSIIKTDIATGNQFSKQFESGKYVYHNPTLRYNTADSSVFVYSLLRTPFGYRGARPELFMARLNNTLNEISPVQTLPNIFHGNAASAFLVEKKHSSGWMCFTYDLQSFGRGSRLTANQFSPYMDEARRFSDNYYNPFVYDENQPTAVSMTLLNNHLERKADSIVKNNGNYYKIHPAPYAQFVLQNTAYLLLTEELVAKKKGLLLVYPGENNYFETVPLRVQSNYDFLLPQLQVVENKYILVPYIDKKELGLMKVTFTN</sequence>